<feature type="transmembrane region" description="Helical" evidence="7">
    <location>
        <begin position="357"/>
        <end position="377"/>
    </location>
</feature>
<evidence type="ECO:0000313" key="10">
    <source>
        <dbReference type="Proteomes" id="UP000287996"/>
    </source>
</evidence>
<accession>A0A432ZSV7</accession>
<feature type="transmembrane region" description="Helical" evidence="7">
    <location>
        <begin position="33"/>
        <end position="51"/>
    </location>
</feature>
<feature type="transmembrane region" description="Helical" evidence="7">
    <location>
        <begin position="327"/>
        <end position="351"/>
    </location>
</feature>
<organism evidence="9 10">
    <name type="scientific">Idiomarina tyrosinivorans</name>
    <dbReference type="NCBI Taxonomy" id="1445662"/>
    <lineage>
        <taxon>Bacteria</taxon>
        <taxon>Pseudomonadati</taxon>
        <taxon>Pseudomonadota</taxon>
        <taxon>Gammaproteobacteria</taxon>
        <taxon>Alteromonadales</taxon>
        <taxon>Idiomarinaceae</taxon>
        <taxon>Idiomarina</taxon>
    </lineage>
</organism>
<evidence type="ECO:0000256" key="1">
    <source>
        <dbReference type="ARBA" id="ARBA00004651"/>
    </source>
</evidence>
<reference evidence="9 10" key="1">
    <citation type="journal article" date="2011" name="Front. Microbiol.">
        <title>Genomic signatures of strain selection and enhancement in Bacillus atrophaeus var. globigii, a historical biowarfare simulant.</title>
        <authorList>
            <person name="Gibbons H.S."/>
            <person name="Broomall S.M."/>
            <person name="McNew L.A."/>
            <person name="Daligault H."/>
            <person name="Chapman C."/>
            <person name="Bruce D."/>
            <person name="Karavis M."/>
            <person name="Krepps M."/>
            <person name="McGregor P.A."/>
            <person name="Hong C."/>
            <person name="Park K.H."/>
            <person name="Akmal A."/>
            <person name="Feldman A."/>
            <person name="Lin J.S."/>
            <person name="Chang W.E."/>
            <person name="Higgs B.W."/>
            <person name="Demirev P."/>
            <person name="Lindquist J."/>
            <person name="Liem A."/>
            <person name="Fochler E."/>
            <person name="Read T.D."/>
            <person name="Tapia R."/>
            <person name="Johnson S."/>
            <person name="Bishop-Lilly K.A."/>
            <person name="Detter C."/>
            <person name="Han C."/>
            <person name="Sozhamannan S."/>
            <person name="Rosenzweig C.N."/>
            <person name="Skowronski E.W."/>
        </authorList>
    </citation>
    <scope>NUCLEOTIDE SEQUENCE [LARGE SCALE GENOMIC DNA]</scope>
    <source>
        <strain evidence="9 10">CC-PW-9</strain>
    </source>
</reference>
<dbReference type="InterPro" id="IPR036259">
    <property type="entry name" value="MFS_trans_sf"/>
</dbReference>
<protein>
    <recommendedName>
        <fullName evidence="8">Major facilitator superfamily (MFS) profile domain-containing protein</fullName>
    </recommendedName>
</protein>
<proteinExistence type="predicted"/>
<keyword evidence="2" id="KW-0813">Transport</keyword>
<dbReference type="InterPro" id="IPR020846">
    <property type="entry name" value="MFS_dom"/>
</dbReference>
<dbReference type="GO" id="GO:0005886">
    <property type="term" value="C:plasma membrane"/>
    <property type="evidence" value="ECO:0007669"/>
    <property type="project" value="UniProtKB-SubCell"/>
</dbReference>
<dbReference type="AlphaFoldDB" id="A0A432ZSV7"/>
<feature type="transmembrane region" description="Helical" evidence="7">
    <location>
        <begin position="203"/>
        <end position="220"/>
    </location>
</feature>
<keyword evidence="6 7" id="KW-0472">Membrane</keyword>
<evidence type="ECO:0000256" key="7">
    <source>
        <dbReference type="SAM" id="Phobius"/>
    </source>
</evidence>
<keyword evidence="5 7" id="KW-1133">Transmembrane helix</keyword>
<evidence type="ECO:0000259" key="8">
    <source>
        <dbReference type="PROSITE" id="PS50850"/>
    </source>
</evidence>
<evidence type="ECO:0000256" key="6">
    <source>
        <dbReference type="ARBA" id="ARBA00023136"/>
    </source>
</evidence>
<evidence type="ECO:0000313" key="9">
    <source>
        <dbReference type="EMBL" id="RUO80963.1"/>
    </source>
</evidence>
<dbReference type="GO" id="GO:0022857">
    <property type="term" value="F:transmembrane transporter activity"/>
    <property type="evidence" value="ECO:0007669"/>
    <property type="project" value="InterPro"/>
</dbReference>
<evidence type="ECO:0000256" key="2">
    <source>
        <dbReference type="ARBA" id="ARBA00022448"/>
    </source>
</evidence>
<feature type="transmembrane region" description="Helical" evidence="7">
    <location>
        <begin position="152"/>
        <end position="172"/>
    </location>
</feature>
<feature type="transmembrane region" description="Helical" evidence="7">
    <location>
        <begin position="63"/>
        <end position="81"/>
    </location>
</feature>
<dbReference type="EMBL" id="PIQH01000002">
    <property type="protein sequence ID" value="RUO80963.1"/>
    <property type="molecule type" value="Genomic_DNA"/>
</dbReference>
<gene>
    <name evidence="9" type="ORF">CWI84_02285</name>
</gene>
<comment type="caution">
    <text evidence="9">The sequence shown here is derived from an EMBL/GenBank/DDBJ whole genome shotgun (WGS) entry which is preliminary data.</text>
</comment>
<keyword evidence="3" id="KW-1003">Cell membrane</keyword>
<feature type="transmembrane region" description="Helical" evidence="7">
    <location>
        <begin position="294"/>
        <end position="315"/>
    </location>
</feature>
<dbReference type="Proteomes" id="UP000287996">
    <property type="component" value="Unassembled WGS sequence"/>
</dbReference>
<dbReference type="SUPFAM" id="SSF103473">
    <property type="entry name" value="MFS general substrate transporter"/>
    <property type="match status" value="1"/>
</dbReference>
<dbReference type="Gene3D" id="1.20.1250.20">
    <property type="entry name" value="MFS general substrate transporter like domains"/>
    <property type="match status" value="1"/>
</dbReference>
<comment type="subcellular location">
    <subcellularLocation>
        <location evidence="1">Cell membrane</location>
        <topology evidence="1">Multi-pass membrane protein</topology>
    </subcellularLocation>
</comment>
<dbReference type="Pfam" id="PF07690">
    <property type="entry name" value="MFS_1"/>
    <property type="match status" value="1"/>
</dbReference>
<evidence type="ECO:0000256" key="5">
    <source>
        <dbReference type="ARBA" id="ARBA00022989"/>
    </source>
</evidence>
<keyword evidence="4 7" id="KW-0812">Transmembrane</keyword>
<name>A0A432ZSV7_9GAMM</name>
<dbReference type="PANTHER" id="PTHR23517">
    <property type="entry name" value="RESISTANCE PROTEIN MDTM, PUTATIVE-RELATED-RELATED"/>
    <property type="match status" value="1"/>
</dbReference>
<evidence type="ECO:0000256" key="4">
    <source>
        <dbReference type="ARBA" id="ARBA00022692"/>
    </source>
</evidence>
<dbReference type="InterPro" id="IPR050171">
    <property type="entry name" value="MFS_Transporters"/>
</dbReference>
<feature type="transmembrane region" description="Helical" evidence="7">
    <location>
        <begin position="270"/>
        <end position="288"/>
    </location>
</feature>
<evidence type="ECO:0000256" key="3">
    <source>
        <dbReference type="ARBA" id="ARBA00022475"/>
    </source>
</evidence>
<feature type="transmembrane region" description="Helical" evidence="7">
    <location>
        <begin position="87"/>
        <end position="106"/>
    </location>
</feature>
<feature type="transmembrane region" description="Helical" evidence="7">
    <location>
        <begin position="127"/>
        <end position="146"/>
    </location>
</feature>
<keyword evidence="10" id="KW-1185">Reference proteome</keyword>
<sequence length="394" mass="42916">MQLTVLTRVSHFMVWPLVTLILSRDLEEGPAQIGLYMTLAMAASLLIGAFFGGLSDRVGRTRILGGGLLLTLVSFVILTVIDNAALLYVGVFLNSLAKGLIEPISNSIISNSSKDRTFREKLLKRRYFLMNVGAAIGPVIGIFIGYRYAVDVFTVAGLVTLTMFVRFLWVTLGAEKVAPDESDLAKEGLNKNGLKNALLDKPFMLLLLCNICVMAVYGQIDITLPQVLSTLLPNDPTGLLSLMLTLNAAIIILLQFPLDKLLSVKSLSFRANFGITLLALSQAIFLLADSGWLYWIVGVVILSVGEVVLFPTISIKVDRLAPNNMKGAYFGVAQMYEFGFAISPLVGGLLLSEFGMLYLWGGMTVLTLAVLALYQLINLLERNNNLKGETNNGI</sequence>
<feature type="domain" description="Major facilitator superfamily (MFS) profile" evidence="8">
    <location>
        <begin position="1"/>
        <end position="387"/>
    </location>
</feature>
<dbReference type="PROSITE" id="PS50850">
    <property type="entry name" value="MFS"/>
    <property type="match status" value="1"/>
</dbReference>
<dbReference type="PANTHER" id="PTHR23517:SF2">
    <property type="entry name" value="MULTIDRUG RESISTANCE PROTEIN MDTH"/>
    <property type="match status" value="1"/>
</dbReference>
<dbReference type="InterPro" id="IPR011701">
    <property type="entry name" value="MFS"/>
</dbReference>
<feature type="transmembrane region" description="Helical" evidence="7">
    <location>
        <begin position="240"/>
        <end position="258"/>
    </location>
</feature>